<feature type="compositionally biased region" description="Polar residues" evidence="1">
    <location>
        <begin position="83"/>
        <end position="92"/>
    </location>
</feature>
<evidence type="ECO:0000313" key="2">
    <source>
        <dbReference type="EMBL" id="BAD82498.1"/>
    </source>
</evidence>
<feature type="compositionally biased region" description="Basic and acidic residues" evidence="1">
    <location>
        <begin position="67"/>
        <end position="77"/>
    </location>
</feature>
<sequence>MTSSRPSAQGRMEMGVGGSARRGGGGSHDEQLPPSAWRRTEATATGHAEAVARTTRRRRQGDMEAVTARDGRIEATARRQRQRGTNGWSQGQVVGERGRRTRRRHARGGGDLLAPDGIPCTEAVAARLGCCRVPCRHPHPPPSVPAQRGRCSSWLRSSPSPRPPPPPPPRHPQPLRILCLPPTGEKERGRVREKRERKSEREEE</sequence>
<feature type="compositionally biased region" description="Gly residues" evidence="1">
    <location>
        <begin position="15"/>
        <end position="26"/>
    </location>
</feature>
<accession>Q5N7R3</accession>
<reference evidence="2" key="1">
    <citation type="journal article" date="2002" name="Nature">
        <title>The genome sequence and structure of rice chromosome 1.</title>
        <authorList>
            <person name="Sasaki T."/>
            <person name="Matsumoto T."/>
            <person name="Yamamoto K."/>
            <person name="Sakata K."/>
            <person name="Baba T."/>
            <person name="Katayose Y."/>
            <person name="Wu J."/>
            <person name="Niimura Y."/>
            <person name="Cheng Z."/>
            <person name="Nagamura Y."/>
            <person name="Antonio B.A."/>
            <person name="Kanamori H."/>
            <person name="Hosokawa S."/>
            <person name="Masukawa M."/>
            <person name="Arikawa K."/>
            <person name="Chiden Y."/>
            <person name="Hayashi M."/>
            <person name="Okamoto M."/>
            <person name="Ando T."/>
            <person name="Aoki H."/>
            <person name="Arita K."/>
            <person name="Hamada M."/>
            <person name="Harada C."/>
            <person name="Hijishita S."/>
            <person name="Honda M."/>
            <person name="Ichikawa Y."/>
            <person name="Idonuma A."/>
            <person name="Iijima M."/>
            <person name="Ikeda M."/>
            <person name="Ikeno M."/>
            <person name="Itoh S."/>
            <person name="Itoh T."/>
            <person name="Itoh Y."/>
            <person name="Itoh Y."/>
            <person name="Iwabuchi A."/>
            <person name="Kamiya K."/>
            <person name="Karasawa W."/>
            <person name="Katagiri S."/>
            <person name="Kikuta A."/>
            <person name="Kobayashi N."/>
            <person name="Kono I."/>
            <person name="Machita K."/>
            <person name="Maehara T."/>
            <person name="Mizuno H."/>
            <person name="Mizubayashi T."/>
            <person name="Mukai Y."/>
            <person name="Nagasaki H."/>
            <person name="Nakashima M."/>
            <person name="Nakama Y."/>
            <person name="Nakamichi Y."/>
            <person name="Nakamura M."/>
            <person name="Namiki N."/>
            <person name="Negishi M."/>
            <person name="Ohta I."/>
            <person name="Ono N."/>
            <person name="Saji S."/>
            <person name="Sakai K."/>
            <person name="Shibata M."/>
            <person name="Shimokawa T."/>
            <person name="Shomura A."/>
            <person name="Song J."/>
            <person name="Takazaki Y."/>
            <person name="Terasawa K."/>
            <person name="Tsuji K."/>
            <person name="Waki K."/>
            <person name="Yamagata H."/>
            <person name="Yamane H."/>
            <person name="Yoshiki S."/>
            <person name="Yoshihara R."/>
            <person name="Yukawa K."/>
            <person name="Zhong H."/>
            <person name="Iwama H."/>
            <person name="Endo T."/>
            <person name="Ito H."/>
            <person name="Hahn J.H."/>
            <person name="Kim H.I."/>
            <person name="Eun M.Y."/>
            <person name="Yano M."/>
            <person name="Jiang J."/>
            <person name="Gojobori T."/>
        </authorList>
    </citation>
    <scope>NUCLEOTIDE SEQUENCE [LARGE SCALE GENOMIC DNA]</scope>
</reference>
<dbReference type="AlphaFoldDB" id="Q5N7R3"/>
<gene>
    <name evidence="2" type="primary">P0034C09.31</name>
</gene>
<protein>
    <submittedName>
        <fullName evidence="2">Uncharacterized protein P0034C09.31</fullName>
    </submittedName>
</protein>
<name>Q5N7R3_ORYSJ</name>
<feature type="region of interest" description="Disordered" evidence="1">
    <location>
        <begin position="138"/>
        <end position="204"/>
    </location>
</feature>
<organism evidence="2">
    <name type="scientific">Oryza sativa subsp. japonica</name>
    <name type="common">Rice</name>
    <dbReference type="NCBI Taxonomy" id="39947"/>
    <lineage>
        <taxon>Eukaryota</taxon>
        <taxon>Viridiplantae</taxon>
        <taxon>Streptophyta</taxon>
        <taxon>Embryophyta</taxon>
        <taxon>Tracheophyta</taxon>
        <taxon>Spermatophyta</taxon>
        <taxon>Magnoliopsida</taxon>
        <taxon>Liliopsida</taxon>
        <taxon>Poales</taxon>
        <taxon>Poaceae</taxon>
        <taxon>BOP clade</taxon>
        <taxon>Oryzoideae</taxon>
        <taxon>Oryzeae</taxon>
        <taxon>Oryzinae</taxon>
        <taxon>Oryza</taxon>
        <taxon>Oryza sativa</taxon>
    </lineage>
</organism>
<proteinExistence type="predicted"/>
<feature type="region of interest" description="Disordered" evidence="1">
    <location>
        <begin position="1"/>
        <end position="111"/>
    </location>
</feature>
<feature type="compositionally biased region" description="Low complexity" evidence="1">
    <location>
        <begin position="150"/>
        <end position="159"/>
    </location>
</feature>
<evidence type="ECO:0000256" key="1">
    <source>
        <dbReference type="SAM" id="MobiDB-lite"/>
    </source>
</evidence>
<dbReference type="Proteomes" id="UP000817658">
    <property type="component" value="Chromosome 1"/>
</dbReference>
<feature type="compositionally biased region" description="Pro residues" evidence="1">
    <location>
        <begin position="160"/>
        <end position="172"/>
    </location>
</feature>
<dbReference type="EMBL" id="AP003450">
    <property type="protein sequence ID" value="BAD82498.1"/>
    <property type="molecule type" value="Genomic_DNA"/>
</dbReference>
<feature type="compositionally biased region" description="Basic and acidic residues" evidence="1">
    <location>
        <begin position="184"/>
        <end position="204"/>
    </location>
</feature>